<keyword evidence="1" id="KW-0479">Metal-binding</keyword>
<evidence type="ECO:0000259" key="6">
    <source>
        <dbReference type="PROSITE" id="PS51083"/>
    </source>
</evidence>
<dbReference type="EMBL" id="KZ613940">
    <property type="protein sequence ID" value="PMD45053.1"/>
    <property type="molecule type" value="Genomic_DNA"/>
</dbReference>
<dbReference type="PROSITE" id="PS51083">
    <property type="entry name" value="ZF_HIT"/>
    <property type="match status" value="1"/>
</dbReference>
<proteinExistence type="predicted"/>
<keyword evidence="8" id="KW-1185">Reference proteome</keyword>
<evidence type="ECO:0000256" key="5">
    <source>
        <dbReference type="SAM" id="MobiDB-lite"/>
    </source>
</evidence>
<dbReference type="GO" id="GO:0000463">
    <property type="term" value="P:maturation of LSU-rRNA from tricistronic rRNA transcript (SSU-rRNA, 5.8S rRNA, LSU-rRNA)"/>
    <property type="evidence" value="ECO:0007669"/>
    <property type="project" value="TreeGrafter"/>
</dbReference>
<dbReference type="GO" id="GO:0048254">
    <property type="term" value="P:snoRNA localization"/>
    <property type="evidence" value="ECO:0007669"/>
    <property type="project" value="TreeGrafter"/>
</dbReference>
<dbReference type="PANTHER" id="PTHR13483:SF11">
    <property type="entry name" value="ZINC FINGER HIT DOMAIN-CONTAINING PROTEIN 3"/>
    <property type="match status" value="1"/>
</dbReference>
<dbReference type="GO" id="GO:0000492">
    <property type="term" value="P:box C/D snoRNP assembly"/>
    <property type="evidence" value="ECO:0007669"/>
    <property type="project" value="TreeGrafter"/>
</dbReference>
<keyword evidence="2 4" id="KW-0863">Zinc-finger</keyword>
<dbReference type="Gene3D" id="3.30.60.190">
    <property type="match status" value="1"/>
</dbReference>
<evidence type="ECO:0000313" key="7">
    <source>
        <dbReference type="EMBL" id="PMD45053.1"/>
    </source>
</evidence>
<organism evidence="7 8">
    <name type="scientific">Hyaloscypha variabilis (strain UAMH 11265 / GT02V1 / F)</name>
    <name type="common">Meliniomyces variabilis</name>
    <dbReference type="NCBI Taxonomy" id="1149755"/>
    <lineage>
        <taxon>Eukaryota</taxon>
        <taxon>Fungi</taxon>
        <taxon>Dikarya</taxon>
        <taxon>Ascomycota</taxon>
        <taxon>Pezizomycotina</taxon>
        <taxon>Leotiomycetes</taxon>
        <taxon>Helotiales</taxon>
        <taxon>Hyaloscyphaceae</taxon>
        <taxon>Hyaloscypha</taxon>
        <taxon>Hyaloscypha variabilis</taxon>
    </lineage>
</organism>
<dbReference type="InterPro" id="IPR051639">
    <property type="entry name" value="BCD1"/>
</dbReference>
<sequence length="234" mass="25647">MDLPDTKTGPDPADSSTDATTGEDVPNQQEESSLAEADVPNNKLCGVCNKKEWKYKCTRCYLPSCSLVCSTVHKATHPALEAKPAETIPESKPQSCAANPRPGTVAAAGFKGPFAALDHSKELRLLFKVYPKLPALLNEINAATLRPLEEVDDLPQNGYVKGKKEQPWTFDRGLEKGREALNRARDRDEGVREYSKLILQILSGDAGISAAEMVEKELREENSKIIETLLQGEL</sequence>
<dbReference type="GO" id="GO:0005634">
    <property type="term" value="C:nucleus"/>
    <property type="evidence" value="ECO:0007669"/>
    <property type="project" value="TreeGrafter"/>
</dbReference>
<feature type="compositionally biased region" description="Polar residues" evidence="5">
    <location>
        <begin position="14"/>
        <end position="32"/>
    </location>
</feature>
<evidence type="ECO:0000256" key="1">
    <source>
        <dbReference type="ARBA" id="ARBA00022723"/>
    </source>
</evidence>
<evidence type="ECO:0000256" key="3">
    <source>
        <dbReference type="ARBA" id="ARBA00022833"/>
    </source>
</evidence>
<dbReference type="GO" id="GO:0008270">
    <property type="term" value="F:zinc ion binding"/>
    <property type="evidence" value="ECO:0007669"/>
    <property type="project" value="UniProtKB-UniRule"/>
</dbReference>
<name>A0A2J6S2Q4_HYAVF</name>
<dbReference type="Pfam" id="PF04438">
    <property type="entry name" value="zf-HIT"/>
    <property type="match status" value="1"/>
</dbReference>
<accession>A0A2J6S2Q4</accession>
<dbReference type="InterPro" id="IPR007529">
    <property type="entry name" value="Znf_HIT"/>
</dbReference>
<dbReference type="GO" id="GO:0070761">
    <property type="term" value="C:pre-snoRNP complex"/>
    <property type="evidence" value="ECO:0007669"/>
    <property type="project" value="TreeGrafter"/>
</dbReference>
<dbReference type="OrthoDB" id="18412at2759"/>
<dbReference type="CDD" id="cd23024">
    <property type="entry name" value="zf-HIT_ZNHIT2-3"/>
    <property type="match status" value="1"/>
</dbReference>
<reference evidence="7 8" key="1">
    <citation type="submission" date="2016-04" db="EMBL/GenBank/DDBJ databases">
        <title>A degradative enzymes factory behind the ericoid mycorrhizal symbiosis.</title>
        <authorList>
            <consortium name="DOE Joint Genome Institute"/>
            <person name="Martino E."/>
            <person name="Morin E."/>
            <person name="Grelet G."/>
            <person name="Kuo A."/>
            <person name="Kohler A."/>
            <person name="Daghino S."/>
            <person name="Barry K."/>
            <person name="Choi C."/>
            <person name="Cichocki N."/>
            <person name="Clum A."/>
            <person name="Copeland A."/>
            <person name="Hainaut M."/>
            <person name="Haridas S."/>
            <person name="Labutti K."/>
            <person name="Lindquist E."/>
            <person name="Lipzen A."/>
            <person name="Khouja H.-R."/>
            <person name="Murat C."/>
            <person name="Ohm R."/>
            <person name="Olson A."/>
            <person name="Spatafora J."/>
            <person name="Veneault-Fourrey C."/>
            <person name="Henrissat B."/>
            <person name="Grigoriev I."/>
            <person name="Martin F."/>
            <person name="Perotto S."/>
        </authorList>
    </citation>
    <scope>NUCLEOTIDE SEQUENCE [LARGE SCALE GENOMIC DNA]</scope>
    <source>
        <strain evidence="7 8">F</strain>
    </source>
</reference>
<protein>
    <recommendedName>
        <fullName evidence="6">HIT-type domain-containing protein</fullName>
    </recommendedName>
</protein>
<keyword evidence="3" id="KW-0862">Zinc</keyword>
<dbReference type="AlphaFoldDB" id="A0A2J6S2Q4"/>
<dbReference type="PANTHER" id="PTHR13483">
    <property type="entry name" value="BOX C_D SNORNA PROTEIN 1-RELATED"/>
    <property type="match status" value="1"/>
</dbReference>
<gene>
    <name evidence="7" type="ORF">L207DRAFT_419257</name>
</gene>
<evidence type="ECO:0000256" key="4">
    <source>
        <dbReference type="PROSITE-ProRule" id="PRU00453"/>
    </source>
</evidence>
<dbReference type="Proteomes" id="UP000235786">
    <property type="component" value="Unassembled WGS sequence"/>
</dbReference>
<evidence type="ECO:0000256" key="2">
    <source>
        <dbReference type="ARBA" id="ARBA00022771"/>
    </source>
</evidence>
<dbReference type="SUPFAM" id="SSF144232">
    <property type="entry name" value="HIT/MYND zinc finger-like"/>
    <property type="match status" value="1"/>
</dbReference>
<feature type="domain" description="HIT-type" evidence="6">
    <location>
        <begin position="45"/>
        <end position="79"/>
    </location>
</feature>
<feature type="region of interest" description="Disordered" evidence="5">
    <location>
        <begin position="1"/>
        <end position="36"/>
    </location>
</feature>
<evidence type="ECO:0000313" key="8">
    <source>
        <dbReference type="Proteomes" id="UP000235786"/>
    </source>
</evidence>